<dbReference type="RefSeq" id="WP_006048202.1">
    <property type="nucleotide sequence ID" value="NZ_ABLD01000003.1"/>
</dbReference>
<dbReference type="PROSITE" id="PS50994">
    <property type="entry name" value="INTEGRASE"/>
    <property type="match status" value="1"/>
</dbReference>
<sequence>MLTDTELHKLFEQLGTPEAHRQKIQWIRTNAPVRAVDGGRRSHRVRYASHKMGFVIECEAKITEYSAAVTWDFDDETLEFYGQPAFLQLTAQLPNGRRSSWTYTPDFFRITRSGFEFIECKTEKDLSGSVQKRPHAYSVDESGNWHYPPAEEHVTSEYGASFRIRPASENNPVLIENLEYLRDYIIKPAQGDPVKQARLRDYLVAQRWATVSDILNDNPDIADTLNADVVEGRIYFDLTAQRITDREHALVFRDASCASAYSVFAASKTNAPRENVILSLLPGTCFGWDGKHWEVINRGDTEIACRCLDPDVVSDNSVIVLRHGVFDALARKGQIVPIEPAEDDAAQKKALNMLQQASDAQLKVADARYSALFSPSISVSARQYSRRARQYWLASYRHAERTTGFGFLGLVPNWQNTQGNHERKIHPDVLGIIANVFQTDWVDPRQKTNSALFGKVIVQCEEKGLRAPSRNTFVREIRRLTTRSSVMKRFGARVAYEMEPIPTIPDGYLTYTTPRHGTHPFHIGHIDHTPLPMRLRSNDGKTIRQSAWLTLLLDAYTRKVLAFYVTFDSPSYRSNMMLIRDCVKRHGRVPQFIIVDKGKDLGSRYFDQLLSALERHKLDRRTSQPRDGSVIEVFFNTSQSDFINNLRGNTQADREYRKKTKSVDPIALSVWTLHELIDRLGQYFEQVYHRNHHSTIGCSPDEMYAQGLALSGTRSHARIPYSKAFILLSLPSTTKGTSKVTTRGVKINYLYYSCVALRLHVALGQVVPVRYDPYNMGIAYAYINHRWHECRSECYPVFKDLSEKEMQIASEYLRTKHRMAGHHYPLNAKRLANFLVTTEADEVLGLQRLRQRELADNLAERNEVIEPACTSTSAWDESQDATDAEFDAYVPQLLGDL</sequence>
<dbReference type="GO" id="GO:0015074">
    <property type="term" value="P:DNA integration"/>
    <property type="evidence" value="ECO:0007669"/>
    <property type="project" value="InterPro"/>
</dbReference>
<dbReference type="Gene3D" id="3.30.420.10">
    <property type="entry name" value="Ribonuclease H-like superfamily/Ribonuclease H"/>
    <property type="match status" value="1"/>
</dbReference>
<dbReference type="InterPro" id="IPR036397">
    <property type="entry name" value="RNaseH_sf"/>
</dbReference>
<dbReference type="SUPFAM" id="SSF53098">
    <property type="entry name" value="Ribonuclease H-like"/>
    <property type="match status" value="1"/>
</dbReference>
<dbReference type="GO" id="GO:0003676">
    <property type="term" value="F:nucleic acid binding"/>
    <property type="evidence" value="ECO:0007669"/>
    <property type="project" value="InterPro"/>
</dbReference>
<evidence type="ECO:0000313" key="2">
    <source>
        <dbReference type="EMBL" id="EDT12037.1"/>
    </source>
</evidence>
<organism evidence="2 3">
    <name type="scientific">Paraburkholderia graminis (strain ATCC 700544 / DSM 17151 / LMG 18924 / NCIMB 13744 / C4D1M)</name>
    <dbReference type="NCBI Taxonomy" id="396598"/>
    <lineage>
        <taxon>Bacteria</taxon>
        <taxon>Pseudomonadati</taxon>
        <taxon>Pseudomonadota</taxon>
        <taxon>Betaproteobacteria</taxon>
        <taxon>Burkholderiales</taxon>
        <taxon>Burkholderiaceae</taxon>
        <taxon>Paraburkholderia</taxon>
    </lineage>
</organism>
<name>B1FWM7_PARG4</name>
<dbReference type="EMBL" id="ABLD01000003">
    <property type="protein sequence ID" value="EDT12037.1"/>
    <property type="molecule type" value="Genomic_DNA"/>
</dbReference>
<dbReference type="InterPro" id="IPR001584">
    <property type="entry name" value="Integrase_cat-core"/>
</dbReference>
<dbReference type="InterPro" id="IPR012337">
    <property type="entry name" value="RNaseH-like_sf"/>
</dbReference>
<evidence type="ECO:0000259" key="1">
    <source>
        <dbReference type="PROSITE" id="PS50994"/>
    </source>
</evidence>
<dbReference type="Proteomes" id="UP000005045">
    <property type="component" value="Unassembled WGS sequence"/>
</dbReference>
<keyword evidence="3" id="KW-1185">Reference proteome</keyword>
<feature type="domain" description="Integrase catalytic" evidence="1">
    <location>
        <begin position="516"/>
        <end position="708"/>
    </location>
</feature>
<evidence type="ECO:0000313" key="3">
    <source>
        <dbReference type="Proteomes" id="UP000005045"/>
    </source>
</evidence>
<comment type="caution">
    <text evidence="2">The sequence shown here is derived from an EMBL/GenBank/DDBJ whole genome shotgun (WGS) entry which is preliminary data.</text>
</comment>
<protein>
    <submittedName>
        <fullName evidence="2">Integrase catalytic region</fullName>
    </submittedName>
</protein>
<dbReference type="AlphaFoldDB" id="B1FWM7"/>
<accession>B1FWM7</accession>
<gene>
    <name evidence="2" type="ORF">BgramDRAFT_1643</name>
</gene>
<dbReference type="OrthoDB" id="5439087at2"/>
<proteinExistence type="predicted"/>
<reference evidence="2 3" key="1">
    <citation type="submission" date="2008-03" db="EMBL/GenBank/DDBJ databases">
        <title>Sequencing of the draft genome and assembly of Burkholderia graminis C4D1M.</title>
        <authorList>
            <consortium name="US DOE Joint Genome Institute (JGI-PGF)"/>
            <person name="Copeland A."/>
            <person name="Lucas S."/>
            <person name="Lapidus A."/>
            <person name="Glavina del Rio T."/>
            <person name="Dalin E."/>
            <person name="Tice H."/>
            <person name="Bruce D."/>
            <person name="Goodwin L."/>
            <person name="Pitluck S."/>
            <person name="Larimer F."/>
            <person name="Land M.L."/>
            <person name="Hauser L."/>
            <person name="Tiedje J."/>
            <person name="Richardson P."/>
        </authorList>
    </citation>
    <scope>NUCLEOTIDE SEQUENCE [LARGE SCALE GENOMIC DNA]</scope>
    <source>
        <strain evidence="3">ATCC 700544 / DSM 17151 / LMG 18924 / NCIMB 13744 / C4D1M</strain>
    </source>
</reference>